<protein>
    <submittedName>
        <fullName evidence="1">Uncharacterized protein</fullName>
    </submittedName>
</protein>
<evidence type="ECO:0000313" key="1">
    <source>
        <dbReference type="EMBL" id="ETO58742.1"/>
    </source>
</evidence>
<organism evidence="1 2">
    <name type="scientific">Phytophthora nicotianae P1976</name>
    <dbReference type="NCBI Taxonomy" id="1317066"/>
    <lineage>
        <taxon>Eukaryota</taxon>
        <taxon>Sar</taxon>
        <taxon>Stramenopiles</taxon>
        <taxon>Oomycota</taxon>
        <taxon>Peronosporomycetes</taxon>
        <taxon>Peronosporales</taxon>
        <taxon>Peronosporaceae</taxon>
        <taxon>Phytophthora</taxon>
    </lineage>
</organism>
<gene>
    <name evidence="1" type="ORF">F444_22877</name>
</gene>
<comment type="caution">
    <text evidence="1">The sequence shown here is derived from an EMBL/GenBank/DDBJ whole genome shotgun (WGS) entry which is preliminary data.</text>
</comment>
<evidence type="ECO:0000313" key="2">
    <source>
        <dbReference type="Proteomes" id="UP000028582"/>
    </source>
</evidence>
<dbReference type="EMBL" id="ANJA01004833">
    <property type="protein sequence ID" value="ETO58742.1"/>
    <property type="molecule type" value="Genomic_DNA"/>
</dbReference>
<sequence length="140" mass="16116">MFALRPDKIPSAAYKFGSSAAKIYGFKLETTTPFNRLKDDIDTLSDAQYDREMHRIRRAQMEKAKGEAGFASLPEKLRKCRKRVEKYLASVALYEADFKERQETALAARDEEFAKVEKLITDLKVKGPARRPKGSRRLRD</sequence>
<name>A0A080YWI1_PHYNI</name>
<dbReference type="AlphaFoldDB" id="A0A080YWI1"/>
<proteinExistence type="predicted"/>
<accession>A0A080YWI1</accession>
<dbReference type="OrthoDB" id="110516at2759"/>
<dbReference type="Proteomes" id="UP000028582">
    <property type="component" value="Unassembled WGS sequence"/>
</dbReference>
<reference evidence="1 2" key="1">
    <citation type="submission" date="2013-11" db="EMBL/GenBank/DDBJ databases">
        <title>The Genome Sequence of Phytophthora parasitica P1976.</title>
        <authorList>
            <consortium name="The Broad Institute Genomics Platform"/>
            <person name="Russ C."/>
            <person name="Tyler B."/>
            <person name="Panabieres F."/>
            <person name="Shan W."/>
            <person name="Tripathy S."/>
            <person name="Grunwald N."/>
            <person name="Machado M."/>
            <person name="Johnson C.S."/>
            <person name="Walker B."/>
            <person name="Young S."/>
            <person name="Zeng Q."/>
            <person name="Gargeya S."/>
            <person name="Fitzgerald M."/>
            <person name="Haas B."/>
            <person name="Abouelleil A."/>
            <person name="Allen A.W."/>
            <person name="Alvarado L."/>
            <person name="Arachchi H.M."/>
            <person name="Berlin A.M."/>
            <person name="Chapman S.B."/>
            <person name="Gainer-Dewar J."/>
            <person name="Goldberg J."/>
            <person name="Griggs A."/>
            <person name="Gujja S."/>
            <person name="Hansen M."/>
            <person name="Howarth C."/>
            <person name="Imamovic A."/>
            <person name="Ireland A."/>
            <person name="Larimer J."/>
            <person name="McCowan C."/>
            <person name="Murphy C."/>
            <person name="Pearson M."/>
            <person name="Poon T.W."/>
            <person name="Priest M."/>
            <person name="Roberts A."/>
            <person name="Saif S."/>
            <person name="Shea T."/>
            <person name="Sisk P."/>
            <person name="Sykes S."/>
            <person name="Wortman J."/>
            <person name="Nusbaum C."/>
            <person name="Birren B."/>
        </authorList>
    </citation>
    <scope>NUCLEOTIDE SEQUENCE [LARGE SCALE GENOMIC DNA]</scope>
    <source>
        <strain evidence="1 2">P1976</strain>
    </source>
</reference>